<dbReference type="CDD" id="cd01556">
    <property type="entry name" value="EPSP_synthase"/>
    <property type="match status" value="1"/>
</dbReference>
<dbReference type="PANTHER" id="PTHR21090">
    <property type="entry name" value="AROM/DEHYDROQUINATE SYNTHASE"/>
    <property type="match status" value="1"/>
</dbReference>
<feature type="binding site" evidence="7">
    <location>
        <position position="43"/>
    </location>
    <ligand>
        <name>phosphoenolpyruvate</name>
        <dbReference type="ChEBI" id="CHEBI:58702"/>
    </ligand>
</feature>
<dbReference type="InterPro" id="IPR023193">
    <property type="entry name" value="EPSP_synthase_CS"/>
</dbReference>
<dbReference type="InterPro" id="IPR006264">
    <property type="entry name" value="EPSP_synthase"/>
</dbReference>
<sequence length="448" mass="48816">MKENKYFKGNVESGWGNLQNIKSLIVSPSHRPLDGEISVPGSKSLTNRALILGAMAEGTSNLKGILKSDDSYWCVESLKSLGVSIKIKGNDAEVAGGSTNFNNGEIYVGSAGTAARFLPGFLAAAGKGEWKLTASDNMKKRPIGPLIQTLYELGADIQYLEKENHYPILIKGKHLSGGEVKMSGDVSSQFISGLLMAAPRFKSPLIIRTDGGIVQKNYVKMTLELMKEFGAVVEFDDNLEWMKVIPSAYSANDIKIEADISAACYFMALAAVTGGRIKINNIDWRTKQPDIGMLEIFEEMGCIVIKADDYIELRGPAQLKGGFEVSLKEMSDQALTLAVTAIFSDGPVIVKNVGHIRHHESDRLKVICLSMKKIGINVQVFDDGFKIYPGRPSPSALDTYDDHRVAMSLALIGTKIPGVKLNDPGCVSKTFPEYFSVLKNLGIEIENK</sequence>
<organism evidence="9 10">
    <name type="scientific">Corticicoccus populi</name>
    <dbReference type="NCBI Taxonomy" id="1812821"/>
    <lineage>
        <taxon>Bacteria</taxon>
        <taxon>Bacillati</taxon>
        <taxon>Bacillota</taxon>
        <taxon>Bacilli</taxon>
        <taxon>Bacillales</taxon>
        <taxon>Staphylococcaceae</taxon>
        <taxon>Corticicoccus</taxon>
    </lineage>
</organism>
<dbReference type="InterPro" id="IPR001986">
    <property type="entry name" value="Enolpyruvate_Tfrase_dom"/>
</dbReference>
<protein>
    <recommendedName>
        <fullName evidence="7">3-phosphoshikimate 1-carboxyvinyltransferase</fullName>
        <ecNumber evidence="7">2.5.1.19</ecNumber>
    </recommendedName>
    <alternativeName>
        <fullName evidence="7">5-enolpyruvylshikimate-3-phosphate synthase</fullName>
        <shortName evidence="7">EPSP synthase</shortName>
        <shortName evidence="7">EPSPS</shortName>
    </alternativeName>
</protein>
<dbReference type="InterPro" id="IPR036968">
    <property type="entry name" value="Enolpyruvate_Tfrase_sf"/>
</dbReference>
<name>A0ABW5WRU5_9STAP</name>
<dbReference type="PIRSF" id="PIRSF000505">
    <property type="entry name" value="EPSPS"/>
    <property type="match status" value="1"/>
</dbReference>
<feature type="binding site" evidence="7">
    <location>
        <position position="429"/>
    </location>
    <ligand>
        <name>phosphoenolpyruvate</name>
        <dbReference type="ChEBI" id="CHEBI:58702"/>
    </ligand>
</feature>
<dbReference type="HAMAP" id="MF_00210">
    <property type="entry name" value="EPSP_synth"/>
    <property type="match status" value="1"/>
</dbReference>
<feature type="binding site" evidence="7">
    <location>
        <position position="189"/>
    </location>
    <ligand>
        <name>3-phosphoshikimate</name>
        <dbReference type="ChEBI" id="CHEBI:145989"/>
    </ligand>
</feature>
<comment type="subunit">
    <text evidence="7">Monomer.</text>
</comment>
<keyword evidence="10" id="KW-1185">Reference proteome</keyword>
<keyword evidence="7" id="KW-0963">Cytoplasm</keyword>
<accession>A0ABW5WRU5</accession>
<dbReference type="SUPFAM" id="SSF55205">
    <property type="entry name" value="EPT/RTPC-like"/>
    <property type="match status" value="1"/>
</dbReference>
<dbReference type="Pfam" id="PF00275">
    <property type="entry name" value="EPSP_synthase"/>
    <property type="match status" value="1"/>
</dbReference>
<dbReference type="InterPro" id="IPR013792">
    <property type="entry name" value="RNA3'P_cycl/enolpyr_Trfase_a/b"/>
</dbReference>
<dbReference type="Gene3D" id="3.65.10.10">
    <property type="entry name" value="Enolpyruvate transferase domain"/>
    <property type="match status" value="2"/>
</dbReference>
<proteinExistence type="inferred from homology"/>
<comment type="caution">
    <text evidence="7">Lacks conserved residue(s) required for the propagation of feature annotation.</text>
</comment>
<evidence type="ECO:0000256" key="2">
    <source>
        <dbReference type="ARBA" id="ARBA00009948"/>
    </source>
</evidence>
<dbReference type="GO" id="GO:0003866">
    <property type="term" value="F:3-phosphoshikimate 1-carboxyvinyltransferase activity"/>
    <property type="evidence" value="ECO:0007669"/>
    <property type="project" value="UniProtKB-EC"/>
</dbReference>
<feature type="binding site" evidence="7">
    <location>
        <position position="359"/>
    </location>
    <ligand>
        <name>3-phosphoshikimate</name>
        <dbReference type="ChEBI" id="CHEBI:145989"/>
    </ligand>
</feature>
<feature type="active site" description="Proton acceptor" evidence="7">
    <location>
        <position position="332"/>
    </location>
</feature>
<keyword evidence="5 7" id="KW-0057">Aromatic amino acid biosynthesis</keyword>
<evidence type="ECO:0000256" key="3">
    <source>
        <dbReference type="ARBA" id="ARBA00022605"/>
    </source>
</evidence>
<comment type="catalytic activity">
    <reaction evidence="6">
        <text>3-phosphoshikimate + phosphoenolpyruvate = 5-O-(1-carboxyvinyl)-3-phosphoshikimate + phosphate</text>
        <dbReference type="Rhea" id="RHEA:21256"/>
        <dbReference type="ChEBI" id="CHEBI:43474"/>
        <dbReference type="ChEBI" id="CHEBI:57701"/>
        <dbReference type="ChEBI" id="CHEBI:58702"/>
        <dbReference type="ChEBI" id="CHEBI:145989"/>
        <dbReference type="EC" id="2.5.1.19"/>
    </reaction>
    <physiologicalReaction direction="left-to-right" evidence="6">
        <dbReference type="Rhea" id="RHEA:21257"/>
    </physiologicalReaction>
</comment>
<evidence type="ECO:0000256" key="7">
    <source>
        <dbReference type="HAMAP-Rule" id="MF_00210"/>
    </source>
</evidence>
<evidence type="ECO:0000256" key="5">
    <source>
        <dbReference type="ARBA" id="ARBA00023141"/>
    </source>
</evidence>
<evidence type="ECO:0000256" key="6">
    <source>
        <dbReference type="ARBA" id="ARBA00044633"/>
    </source>
</evidence>
<feature type="binding site" evidence="7">
    <location>
        <position position="141"/>
    </location>
    <ligand>
        <name>phosphoenolpyruvate</name>
        <dbReference type="ChEBI" id="CHEBI:58702"/>
    </ligand>
</feature>
<comment type="function">
    <text evidence="7">Catalyzes the transfer of the enolpyruvyl moiety of phosphoenolpyruvate (PEP) to the 5-hydroxyl of shikimate-3-phosphate (S3P) to produce enolpyruvyl shikimate-3-phosphate and inorganic phosphate.</text>
</comment>
<keyword evidence="4 7" id="KW-0808">Transferase</keyword>
<feature type="binding site" evidence="7">
    <location>
        <position position="43"/>
    </location>
    <ligand>
        <name>3-phosphoshikimate</name>
        <dbReference type="ChEBI" id="CHEBI:145989"/>
    </ligand>
</feature>
<feature type="binding site" evidence="7">
    <location>
        <position position="48"/>
    </location>
    <ligand>
        <name>3-phosphoshikimate</name>
        <dbReference type="ChEBI" id="CHEBI:145989"/>
    </ligand>
</feature>
<dbReference type="EMBL" id="JBHUOQ010000001">
    <property type="protein sequence ID" value="MFD2829140.1"/>
    <property type="molecule type" value="Genomic_DNA"/>
</dbReference>
<dbReference type="PROSITE" id="PS00885">
    <property type="entry name" value="EPSP_SYNTHASE_2"/>
    <property type="match status" value="1"/>
</dbReference>
<feature type="binding site" evidence="7">
    <location>
        <position position="112"/>
    </location>
    <ligand>
        <name>phosphoenolpyruvate</name>
        <dbReference type="ChEBI" id="CHEBI:58702"/>
    </ligand>
</feature>
<gene>
    <name evidence="7 9" type="primary">aroA</name>
    <name evidence="9" type="ORF">ACFSX4_01590</name>
</gene>
<dbReference type="EC" id="2.5.1.19" evidence="7"/>
<reference evidence="10" key="1">
    <citation type="journal article" date="2019" name="Int. J. Syst. Evol. Microbiol.">
        <title>The Global Catalogue of Microorganisms (GCM) 10K type strain sequencing project: providing services to taxonomists for standard genome sequencing and annotation.</title>
        <authorList>
            <consortium name="The Broad Institute Genomics Platform"/>
            <consortium name="The Broad Institute Genome Sequencing Center for Infectious Disease"/>
            <person name="Wu L."/>
            <person name="Ma J."/>
        </authorList>
    </citation>
    <scope>NUCLEOTIDE SEQUENCE [LARGE SCALE GENOMIC DNA]</scope>
    <source>
        <strain evidence="10">KCTC 33575</strain>
    </source>
</reference>
<feature type="domain" description="Enolpyruvate transferase" evidence="8">
    <location>
        <begin position="31"/>
        <end position="438"/>
    </location>
</feature>
<comment type="similarity">
    <text evidence="2 7">Belongs to the EPSP synthase family.</text>
</comment>
<feature type="binding site" evidence="7">
    <location>
        <position position="363"/>
    </location>
    <ligand>
        <name>phosphoenolpyruvate</name>
        <dbReference type="ChEBI" id="CHEBI:58702"/>
    </ligand>
</feature>
<comment type="caution">
    <text evidence="9">The sequence shown here is derived from an EMBL/GenBank/DDBJ whole genome shotgun (WGS) entry which is preliminary data.</text>
</comment>
<feature type="binding site" evidence="7">
    <location>
        <position position="332"/>
    </location>
    <ligand>
        <name>3-phosphoshikimate</name>
        <dbReference type="ChEBI" id="CHEBI:145989"/>
    </ligand>
</feature>
<evidence type="ECO:0000256" key="4">
    <source>
        <dbReference type="ARBA" id="ARBA00022679"/>
    </source>
</evidence>
<dbReference type="PANTHER" id="PTHR21090:SF5">
    <property type="entry name" value="PENTAFUNCTIONAL AROM POLYPEPTIDE"/>
    <property type="match status" value="1"/>
</dbReference>
<dbReference type="Proteomes" id="UP001597519">
    <property type="component" value="Unassembled WGS sequence"/>
</dbReference>
<dbReference type="NCBIfam" id="TIGR01356">
    <property type="entry name" value="aroA"/>
    <property type="match status" value="1"/>
</dbReference>
<keyword evidence="3 7" id="KW-0028">Amino-acid biosynthesis</keyword>
<evidence type="ECO:0000256" key="1">
    <source>
        <dbReference type="ARBA" id="ARBA00004811"/>
    </source>
</evidence>
<feature type="binding site" evidence="7">
    <location>
        <position position="44"/>
    </location>
    <ligand>
        <name>3-phosphoshikimate</name>
        <dbReference type="ChEBI" id="CHEBI:145989"/>
    </ligand>
</feature>
<feature type="binding site" evidence="7">
    <location>
        <position position="187"/>
    </location>
    <ligand>
        <name>3-phosphoshikimate</name>
        <dbReference type="ChEBI" id="CHEBI:145989"/>
    </ligand>
</feature>
<feature type="binding site" evidence="7">
    <location>
        <position position="188"/>
    </location>
    <ligand>
        <name>3-phosphoshikimate</name>
        <dbReference type="ChEBI" id="CHEBI:145989"/>
    </ligand>
</feature>
<evidence type="ECO:0000313" key="9">
    <source>
        <dbReference type="EMBL" id="MFD2829140.1"/>
    </source>
</evidence>
<dbReference type="RefSeq" id="WP_377770874.1">
    <property type="nucleotide sequence ID" value="NZ_JBHUOQ010000001.1"/>
</dbReference>
<comment type="subcellular location">
    <subcellularLocation>
        <location evidence="7">Cytoplasm</location>
    </subcellularLocation>
</comment>
<feature type="binding site" evidence="7">
    <location>
        <position position="404"/>
    </location>
    <ligand>
        <name>phosphoenolpyruvate</name>
        <dbReference type="ChEBI" id="CHEBI:58702"/>
    </ligand>
</feature>
<feature type="binding site" evidence="7">
    <location>
        <position position="189"/>
    </location>
    <ligand>
        <name>phosphoenolpyruvate</name>
        <dbReference type="ChEBI" id="CHEBI:58702"/>
    </ligand>
</feature>
<comment type="pathway">
    <text evidence="1 7">Metabolic intermediate biosynthesis; chorismate biosynthesis; chorismate from D-erythrose 4-phosphate and phosphoenolpyruvate: step 6/7.</text>
</comment>
<evidence type="ECO:0000259" key="8">
    <source>
        <dbReference type="Pfam" id="PF00275"/>
    </source>
</evidence>
<evidence type="ECO:0000313" key="10">
    <source>
        <dbReference type="Proteomes" id="UP001597519"/>
    </source>
</evidence>